<evidence type="ECO:0000313" key="3">
    <source>
        <dbReference type="Proteomes" id="UP000293701"/>
    </source>
</evidence>
<comment type="caution">
    <text evidence="2">The sequence shown here is derived from an EMBL/GenBank/DDBJ whole genome shotgun (WGS) entry which is preliminary data.</text>
</comment>
<evidence type="ECO:0000256" key="1">
    <source>
        <dbReference type="SAM" id="MobiDB-lite"/>
    </source>
</evidence>
<gene>
    <name evidence="2" type="ORF">MCC10002_0676</name>
</gene>
<accession>A0A4R0S391</accession>
<organism evidence="2 3">
    <name type="scientific">Bifidobacterium longum subsp. longum</name>
    <dbReference type="NCBI Taxonomy" id="1679"/>
    <lineage>
        <taxon>Bacteria</taxon>
        <taxon>Bacillati</taxon>
        <taxon>Actinomycetota</taxon>
        <taxon>Actinomycetes</taxon>
        <taxon>Bifidobacteriales</taxon>
        <taxon>Bifidobacteriaceae</taxon>
        <taxon>Bifidobacterium</taxon>
    </lineage>
</organism>
<name>A0A4R0S391_BIFLL</name>
<proteinExistence type="predicted"/>
<evidence type="ECO:0000313" key="2">
    <source>
        <dbReference type="EMBL" id="TCD74960.1"/>
    </source>
</evidence>
<feature type="compositionally biased region" description="Basic and acidic residues" evidence="1">
    <location>
        <begin position="59"/>
        <end position="68"/>
    </location>
</feature>
<reference evidence="2 3" key="1">
    <citation type="journal article" date="2018" name="Sci. Rep.">
        <title>Genomic diversity and distribution of Bifidobacterium longum subsp. longum across the human lifespan.</title>
        <authorList>
            <person name="Odamaki T."/>
            <person name="Bottacini F."/>
            <person name="Kato K."/>
            <person name="Mitsuyama E."/>
            <person name="Yoshida K."/>
            <person name="Horigome A."/>
            <person name="Xiao J.Z."/>
            <person name="van Sinderen D."/>
        </authorList>
    </citation>
    <scope>NUCLEOTIDE SEQUENCE [LARGE SCALE GENOMIC DNA]</scope>
    <source>
        <strain evidence="2 3">MCC10002</strain>
    </source>
</reference>
<feature type="region of interest" description="Disordered" evidence="1">
    <location>
        <begin position="31"/>
        <end position="68"/>
    </location>
</feature>
<dbReference type="Proteomes" id="UP000293701">
    <property type="component" value="Unassembled WGS sequence"/>
</dbReference>
<dbReference type="AlphaFoldDB" id="A0A4R0S391"/>
<protein>
    <submittedName>
        <fullName evidence="2">Uncharacterized protein</fullName>
    </submittedName>
</protein>
<feature type="compositionally biased region" description="Acidic residues" evidence="1">
    <location>
        <begin position="118"/>
        <end position="130"/>
    </location>
</feature>
<sequence length="136" mass="15105">MARICTVCGSPLPKDAREGAEYCSSKCKQKAYRQRKAGNRPIEPKPKVKAKPAPLPTNRELERMMDEPMEDVLRHTRDVLKKALDDPDTRTSDLPALSRQYITVCRELEAQSGGNDLFGDESVESSEVDDVGASIV</sequence>
<feature type="region of interest" description="Disordered" evidence="1">
    <location>
        <begin position="113"/>
        <end position="136"/>
    </location>
</feature>
<dbReference type="RefSeq" id="WP_065463853.1">
    <property type="nucleotide sequence ID" value="NZ_SHPM01000015.1"/>
</dbReference>
<dbReference type="EMBL" id="SHPM01000015">
    <property type="protein sequence ID" value="TCD74960.1"/>
    <property type="molecule type" value="Genomic_DNA"/>
</dbReference>